<protein>
    <submittedName>
        <fullName evidence="3">Uncharacterized protein</fullName>
    </submittedName>
</protein>
<keyword evidence="2" id="KW-0812">Transmembrane</keyword>
<dbReference type="Proteomes" id="UP000001514">
    <property type="component" value="Unassembled WGS sequence"/>
</dbReference>
<name>D8REJ5_SELML</name>
<feature type="transmembrane region" description="Helical" evidence="2">
    <location>
        <begin position="112"/>
        <end position="130"/>
    </location>
</feature>
<keyword evidence="2" id="KW-1133">Transmembrane helix</keyword>
<evidence type="ECO:0000313" key="3">
    <source>
        <dbReference type="EMBL" id="EFJ29669.1"/>
    </source>
</evidence>
<sequence length="202" mass="22561">MEDTNSKSNWCPVCMVGMDPDCNNGKFPQDRKGKGHERSTGTNVETGSLQIRIAEKSPEGRSSARATALASDQVQAQAFQAAIWLYQLQHQRQLQQKTPTQKSRALKANNKLVILYTFLVRWSDLVAFYIPTGSYSTSCRAVSMLRLEPDLKVLFKKQISGRGPPHSSYVALVITLQTIPVTHTFLGSIELLKAVFLIVFFI</sequence>
<evidence type="ECO:0000313" key="4">
    <source>
        <dbReference type="Proteomes" id="UP000001514"/>
    </source>
</evidence>
<feature type="region of interest" description="Disordered" evidence="1">
    <location>
        <begin position="25"/>
        <end position="49"/>
    </location>
</feature>
<dbReference type="HOGENOM" id="CLU_1356699_0_0_1"/>
<proteinExistence type="predicted"/>
<dbReference type="InParanoid" id="D8REJ5"/>
<dbReference type="EMBL" id="GL377577">
    <property type="protein sequence ID" value="EFJ29669.1"/>
    <property type="molecule type" value="Genomic_DNA"/>
</dbReference>
<keyword evidence="4" id="KW-1185">Reference proteome</keyword>
<dbReference type="AlphaFoldDB" id="D8REJ5"/>
<organism evidence="4">
    <name type="scientific">Selaginella moellendorffii</name>
    <name type="common">Spikemoss</name>
    <dbReference type="NCBI Taxonomy" id="88036"/>
    <lineage>
        <taxon>Eukaryota</taxon>
        <taxon>Viridiplantae</taxon>
        <taxon>Streptophyta</taxon>
        <taxon>Embryophyta</taxon>
        <taxon>Tracheophyta</taxon>
        <taxon>Lycopodiopsida</taxon>
        <taxon>Selaginellales</taxon>
        <taxon>Selaginellaceae</taxon>
        <taxon>Selaginella</taxon>
    </lineage>
</organism>
<feature type="compositionally biased region" description="Basic and acidic residues" evidence="1">
    <location>
        <begin position="28"/>
        <end position="39"/>
    </location>
</feature>
<evidence type="ECO:0000256" key="1">
    <source>
        <dbReference type="SAM" id="MobiDB-lite"/>
    </source>
</evidence>
<feature type="compositionally biased region" description="Polar residues" evidence="1">
    <location>
        <begin position="40"/>
        <end position="49"/>
    </location>
</feature>
<gene>
    <name evidence="3" type="ORF">SELMODRAFT_410371</name>
</gene>
<keyword evidence="2" id="KW-0472">Membrane</keyword>
<evidence type="ECO:0000256" key="2">
    <source>
        <dbReference type="SAM" id="Phobius"/>
    </source>
</evidence>
<dbReference type="KEGG" id="smo:SELMODRAFT_410371"/>
<dbReference type="Gramene" id="EFJ29669">
    <property type="protein sequence ID" value="EFJ29669"/>
    <property type="gene ID" value="SELMODRAFT_410371"/>
</dbReference>
<reference evidence="3 4" key="1">
    <citation type="journal article" date="2011" name="Science">
        <title>The Selaginella genome identifies genetic changes associated with the evolution of vascular plants.</title>
        <authorList>
            <person name="Banks J.A."/>
            <person name="Nishiyama T."/>
            <person name="Hasebe M."/>
            <person name="Bowman J.L."/>
            <person name="Gribskov M."/>
            <person name="dePamphilis C."/>
            <person name="Albert V.A."/>
            <person name="Aono N."/>
            <person name="Aoyama T."/>
            <person name="Ambrose B.A."/>
            <person name="Ashton N.W."/>
            <person name="Axtell M.J."/>
            <person name="Barker E."/>
            <person name="Barker M.S."/>
            <person name="Bennetzen J.L."/>
            <person name="Bonawitz N.D."/>
            <person name="Chapple C."/>
            <person name="Cheng C."/>
            <person name="Correa L.G."/>
            <person name="Dacre M."/>
            <person name="DeBarry J."/>
            <person name="Dreyer I."/>
            <person name="Elias M."/>
            <person name="Engstrom E.M."/>
            <person name="Estelle M."/>
            <person name="Feng L."/>
            <person name="Finet C."/>
            <person name="Floyd S.K."/>
            <person name="Frommer W.B."/>
            <person name="Fujita T."/>
            <person name="Gramzow L."/>
            <person name="Gutensohn M."/>
            <person name="Harholt J."/>
            <person name="Hattori M."/>
            <person name="Heyl A."/>
            <person name="Hirai T."/>
            <person name="Hiwatashi Y."/>
            <person name="Ishikawa M."/>
            <person name="Iwata M."/>
            <person name="Karol K.G."/>
            <person name="Koehler B."/>
            <person name="Kolukisaoglu U."/>
            <person name="Kubo M."/>
            <person name="Kurata T."/>
            <person name="Lalonde S."/>
            <person name="Li K."/>
            <person name="Li Y."/>
            <person name="Litt A."/>
            <person name="Lyons E."/>
            <person name="Manning G."/>
            <person name="Maruyama T."/>
            <person name="Michael T.P."/>
            <person name="Mikami K."/>
            <person name="Miyazaki S."/>
            <person name="Morinaga S."/>
            <person name="Murata T."/>
            <person name="Mueller-Roeber B."/>
            <person name="Nelson D.R."/>
            <person name="Obara M."/>
            <person name="Oguri Y."/>
            <person name="Olmstead R.G."/>
            <person name="Onodera N."/>
            <person name="Petersen B.L."/>
            <person name="Pils B."/>
            <person name="Prigge M."/>
            <person name="Rensing S.A."/>
            <person name="Riano-Pachon D.M."/>
            <person name="Roberts A.W."/>
            <person name="Sato Y."/>
            <person name="Scheller H.V."/>
            <person name="Schulz B."/>
            <person name="Schulz C."/>
            <person name="Shakirov E.V."/>
            <person name="Shibagaki N."/>
            <person name="Shinohara N."/>
            <person name="Shippen D.E."/>
            <person name="Soerensen I."/>
            <person name="Sotooka R."/>
            <person name="Sugimoto N."/>
            <person name="Sugita M."/>
            <person name="Sumikawa N."/>
            <person name="Tanurdzic M."/>
            <person name="Theissen G."/>
            <person name="Ulvskov P."/>
            <person name="Wakazuki S."/>
            <person name="Weng J.K."/>
            <person name="Willats W.W."/>
            <person name="Wipf D."/>
            <person name="Wolf P.G."/>
            <person name="Yang L."/>
            <person name="Zimmer A.D."/>
            <person name="Zhu Q."/>
            <person name="Mitros T."/>
            <person name="Hellsten U."/>
            <person name="Loque D."/>
            <person name="Otillar R."/>
            <person name="Salamov A."/>
            <person name="Schmutz J."/>
            <person name="Shapiro H."/>
            <person name="Lindquist E."/>
            <person name="Lucas S."/>
            <person name="Rokhsar D."/>
            <person name="Grigoriev I.V."/>
        </authorList>
    </citation>
    <scope>NUCLEOTIDE SEQUENCE [LARGE SCALE GENOMIC DNA]</scope>
</reference>
<accession>D8REJ5</accession>